<sequence>MTTPKRTKSVILVSIVAWWVTPGGSREMPEDGSFSSLMKAHATAWVAKRQYPSPKTFYVSW</sequence>
<protein>
    <submittedName>
        <fullName evidence="1">Uncharacterized protein</fullName>
    </submittedName>
</protein>
<dbReference type="Proteomes" id="UP001161580">
    <property type="component" value="Unassembled WGS sequence"/>
</dbReference>
<dbReference type="EMBL" id="JALDYZ010000011">
    <property type="protein sequence ID" value="MDI7923943.1"/>
    <property type="molecule type" value="Genomic_DNA"/>
</dbReference>
<evidence type="ECO:0000313" key="2">
    <source>
        <dbReference type="Proteomes" id="UP001161580"/>
    </source>
</evidence>
<gene>
    <name evidence="1" type="ORF">MRS75_17895</name>
</gene>
<organism evidence="1 2">
    <name type="scientific">Ferirhizobium litorale</name>
    <dbReference type="NCBI Taxonomy" id="2927786"/>
    <lineage>
        <taxon>Bacteria</taxon>
        <taxon>Pseudomonadati</taxon>
        <taxon>Pseudomonadota</taxon>
        <taxon>Alphaproteobacteria</taxon>
        <taxon>Hyphomicrobiales</taxon>
        <taxon>Rhizobiaceae</taxon>
        <taxon>Ferirhizobium</taxon>
    </lineage>
</organism>
<proteinExistence type="predicted"/>
<reference evidence="1" key="1">
    <citation type="submission" date="2022-03" db="EMBL/GenBank/DDBJ databases">
        <title>Fererhizobium litorale gen. nov., sp. nov., isolated from sandy sediments of the Sea of Japan seashore.</title>
        <authorList>
            <person name="Romanenko L."/>
            <person name="Kurilenko V."/>
            <person name="Otstavnykh N."/>
            <person name="Svetashev V."/>
            <person name="Tekutyeva L."/>
            <person name="Isaeva M."/>
            <person name="Mikhailov V."/>
        </authorList>
    </citation>
    <scope>NUCLEOTIDE SEQUENCE</scope>
    <source>
        <strain evidence="1">KMM 9576</strain>
    </source>
</reference>
<name>A0AAE3QIX8_9HYPH</name>
<keyword evidence="2" id="KW-1185">Reference proteome</keyword>
<evidence type="ECO:0000313" key="1">
    <source>
        <dbReference type="EMBL" id="MDI7923943.1"/>
    </source>
</evidence>
<dbReference type="RefSeq" id="WP_311787192.1">
    <property type="nucleotide sequence ID" value="NZ_JALDYY010000008.1"/>
</dbReference>
<accession>A0AAE3QIX8</accession>
<comment type="caution">
    <text evidence="1">The sequence shown here is derived from an EMBL/GenBank/DDBJ whole genome shotgun (WGS) entry which is preliminary data.</text>
</comment>
<dbReference type="AlphaFoldDB" id="A0AAE3QIX8"/>